<dbReference type="AlphaFoldDB" id="A0A010T7P2"/>
<dbReference type="eggNOG" id="COG1566">
    <property type="taxonomic scope" value="Bacteria"/>
</dbReference>
<evidence type="ECO:0000313" key="12">
    <source>
        <dbReference type="EMBL" id="EXF93447.1"/>
    </source>
</evidence>
<dbReference type="InterPro" id="IPR050739">
    <property type="entry name" value="MFP"/>
</dbReference>
<reference evidence="12 13" key="1">
    <citation type="journal article" date="2011" name="J. Bacteriol.">
        <title>Draft genome sequence of the polycyclic aromatic hydrocarbon-degrading, genetically engineered bioluminescent bioreporter Pseudomonas fluorescens HK44.</title>
        <authorList>
            <person name="Chauhan A."/>
            <person name="Layton A.C."/>
            <person name="Williams D.E."/>
            <person name="Smartt A.E."/>
            <person name="Ripp S."/>
            <person name="Karpinets T.V."/>
            <person name="Brown S.D."/>
            <person name="Sayler G.S."/>
        </authorList>
    </citation>
    <scope>NUCLEOTIDE SEQUENCE [LARGE SCALE GENOMIC DNA]</scope>
    <source>
        <strain evidence="12 13">HK44</strain>
    </source>
</reference>
<evidence type="ECO:0000256" key="4">
    <source>
        <dbReference type="ARBA" id="ARBA00022475"/>
    </source>
</evidence>
<protein>
    <submittedName>
        <fullName evidence="12">Multidrug transporter</fullName>
    </submittedName>
</protein>
<comment type="subcellular location">
    <subcellularLocation>
        <location evidence="1">Cell inner membrane</location>
        <topology evidence="1">Single-pass membrane protein</topology>
        <orientation evidence="1">Periplasmic side</orientation>
    </subcellularLocation>
</comment>
<dbReference type="GO" id="GO:0046677">
    <property type="term" value="P:response to antibiotic"/>
    <property type="evidence" value="ECO:0007669"/>
    <property type="project" value="UniProtKB-ARBA"/>
</dbReference>
<dbReference type="OrthoDB" id="9811754at2"/>
<keyword evidence="7 10" id="KW-1133">Transmembrane helix</keyword>
<feature type="coiled-coil region" evidence="9">
    <location>
        <begin position="90"/>
        <end position="138"/>
    </location>
</feature>
<evidence type="ECO:0000256" key="5">
    <source>
        <dbReference type="ARBA" id="ARBA00022519"/>
    </source>
</evidence>
<comment type="caution">
    <text evidence="12">The sequence shown here is derived from an EMBL/GenBank/DDBJ whole genome shotgun (WGS) entry which is preliminary data.</text>
</comment>
<dbReference type="PANTHER" id="PTHR30386:SF19">
    <property type="entry name" value="MULTIDRUG EXPORT PROTEIN EMRA-RELATED"/>
    <property type="match status" value="1"/>
</dbReference>
<dbReference type="Proteomes" id="UP000022611">
    <property type="component" value="Unassembled WGS sequence"/>
</dbReference>
<dbReference type="EMBL" id="AFOY02000015">
    <property type="protein sequence ID" value="EXF93447.1"/>
    <property type="molecule type" value="Genomic_DNA"/>
</dbReference>
<evidence type="ECO:0000256" key="3">
    <source>
        <dbReference type="ARBA" id="ARBA00022448"/>
    </source>
</evidence>
<dbReference type="PANTHER" id="PTHR30386">
    <property type="entry name" value="MEMBRANE FUSION SUBUNIT OF EMRAB-TOLC MULTIDRUG EFFLUX PUMP"/>
    <property type="match status" value="1"/>
</dbReference>
<evidence type="ECO:0000256" key="6">
    <source>
        <dbReference type="ARBA" id="ARBA00022692"/>
    </source>
</evidence>
<dbReference type="GO" id="GO:0005886">
    <property type="term" value="C:plasma membrane"/>
    <property type="evidence" value="ECO:0007669"/>
    <property type="project" value="UniProtKB-SubCell"/>
</dbReference>
<evidence type="ECO:0000313" key="13">
    <source>
        <dbReference type="Proteomes" id="UP000022611"/>
    </source>
</evidence>
<dbReference type="HOGENOM" id="CLU_018816_15_0_6"/>
<evidence type="ECO:0000256" key="7">
    <source>
        <dbReference type="ARBA" id="ARBA00022989"/>
    </source>
</evidence>
<evidence type="ECO:0000256" key="1">
    <source>
        <dbReference type="ARBA" id="ARBA00004383"/>
    </source>
</evidence>
<keyword evidence="6 10" id="KW-0812">Transmembrane</keyword>
<keyword evidence="8 10" id="KW-0472">Membrane</keyword>
<keyword evidence="9" id="KW-0175">Coiled coil</keyword>
<evidence type="ECO:0000256" key="2">
    <source>
        <dbReference type="ARBA" id="ARBA00009477"/>
    </source>
</evidence>
<evidence type="ECO:0000259" key="11">
    <source>
        <dbReference type="Pfam" id="PF25885"/>
    </source>
</evidence>
<dbReference type="SUPFAM" id="SSF111369">
    <property type="entry name" value="HlyD-like secretion proteins"/>
    <property type="match status" value="1"/>
</dbReference>
<name>A0A010T7P2_PSEFL</name>
<evidence type="ECO:0000256" key="8">
    <source>
        <dbReference type="ARBA" id="ARBA00023136"/>
    </source>
</evidence>
<dbReference type="RefSeq" id="WP_019690301.1">
    <property type="nucleotide sequence ID" value="NZ_AFOY02000015.1"/>
</dbReference>
<dbReference type="Pfam" id="PF25885">
    <property type="entry name" value="HH_EMRA"/>
    <property type="match status" value="1"/>
</dbReference>
<feature type="transmembrane region" description="Helical" evidence="10">
    <location>
        <begin position="22"/>
        <end position="41"/>
    </location>
</feature>
<keyword evidence="3" id="KW-0813">Transport</keyword>
<dbReference type="PATRIC" id="fig|1042209.11.peg.3801"/>
<dbReference type="InterPro" id="IPR058633">
    <property type="entry name" value="EmrA/FarA_HH"/>
</dbReference>
<proteinExistence type="inferred from homology"/>
<dbReference type="Gene3D" id="1.10.287.470">
    <property type="entry name" value="Helix hairpin bin"/>
    <property type="match status" value="1"/>
</dbReference>
<comment type="similarity">
    <text evidence="2">Belongs to the membrane fusion protein (MFP) (TC 8.A.1) family.</text>
</comment>
<evidence type="ECO:0000256" key="9">
    <source>
        <dbReference type="SAM" id="Coils"/>
    </source>
</evidence>
<gene>
    <name evidence="12" type="ORF">HK44_007110</name>
</gene>
<dbReference type="Gene3D" id="2.40.30.170">
    <property type="match status" value="1"/>
</dbReference>
<feature type="domain" description="Multidrug export protein EmrA/FarA alpha-helical hairpin" evidence="11">
    <location>
        <begin position="92"/>
        <end position="211"/>
    </location>
</feature>
<dbReference type="GO" id="GO:1990961">
    <property type="term" value="P:xenobiotic detoxification by transmembrane export across the plasma membrane"/>
    <property type="evidence" value="ECO:0007669"/>
    <property type="project" value="UniProtKB-ARBA"/>
</dbReference>
<accession>A0A010T7P2</accession>
<evidence type="ECO:0000256" key="10">
    <source>
        <dbReference type="SAM" id="Phobius"/>
    </source>
</evidence>
<keyword evidence="5" id="KW-0997">Cell inner membrane</keyword>
<dbReference type="GO" id="GO:0015721">
    <property type="term" value="P:bile acid and bile salt transport"/>
    <property type="evidence" value="ECO:0007669"/>
    <property type="project" value="UniProtKB-ARBA"/>
</dbReference>
<organism evidence="12 13">
    <name type="scientific">Pseudomonas fluorescens HK44</name>
    <dbReference type="NCBI Taxonomy" id="1042209"/>
    <lineage>
        <taxon>Bacteria</taxon>
        <taxon>Pseudomonadati</taxon>
        <taxon>Pseudomonadota</taxon>
        <taxon>Gammaproteobacteria</taxon>
        <taxon>Pseudomonadales</taxon>
        <taxon>Pseudomonadaceae</taxon>
        <taxon>Pseudomonas</taxon>
    </lineage>
</organism>
<sequence length="396" mass="43077">MTNQTSSPVDPAQPQASYRPQLLLILGIALLMATLGIWYLLGLGTVSTDDAYVDGNIVQVTSQVSGTVTMISGDNTDHVDANTLLVTLNAVDAEIQFERAKSNLARAVRQARTQYYQVQQLQAEVSQRQNDVNKAQDDVRRRDQLAASGAVSREEISHAEEVLKNALAGLDGTRHALAVRLAMVDNTTLRTHPDVLVAAANLRDACISLHRSQIYSPVTGVITKRSVQVGQRINPGVALMSVVPIDQVWVNANFKESQIQDLRIGQPVVLRADAYSRNVIFHGSIVGLDAGTGSAFSLMPAQNATGNWIKVTQRVPVRIALKPQEVADNPLRLGLSMRVSVDTSDTSGQVLKKQPPAHPAYSTDIFENELKDANDVVEQVISANDDRGQYAKYLKP</sequence>
<keyword evidence="4" id="KW-1003">Cell membrane</keyword>
<dbReference type="FunFam" id="2.40.30.170:FF:000003">
    <property type="entry name" value="Multidrug resistance protein A"/>
    <property type="match status" value="1"/>
</dbReference>